<evidence type="ECO:0000313" key="1">
    <source>
        <dbReference type="EMBL" id="RAP71335.1"/>
    </source>
</evidence>
<dbReference type="Proteomes" id="UP000244334">
    <property type="component" value="Unassembled WGS sequence"/>
</dbReference>
<proteinExistence type="predicted"/>
<dbReference type="EMBL" id="LJAM02000159">
    <property type="protein sequence ID" value="RAP71335.1"/>
    <property type="molecule type" value="Genomic_DNA"/>
</dbReference>
<comment type="caution">
    <text evidence="1">The sequence shown here is derived from an EMBL/GenBank/DDBJ whole genome shotgun (WGS) entry which is preliminary data.</text>
</comment>
<dbReference type="AlphaFoldDB" id="A0A328TQZ2"/>
<sequence>MNSISNFEENKQNCCLVVNQFYQWIMRTVLKNYFWIVPDVRDVVDKCRYHKIGYWERESKLLNIYNSNFKKLSEIDRVKLFTIIVKKSLNFFNELISGICYFKGATINYNSKLISECNSRK</sequence>
<evidence type="ECO:0000313" key="2">
    <source>
        <dbReference type="Proteomes" id="UP000244334"/>
    </source>
</evidence>
<gene>
    <name evidence="1" type="ORF">ACZ87_01852</name>
</gene>
<accession>A0A328TQZ2</accession>
<keyword evidence="2" id="KW-1185">Reference proteome</keyword>
<reference evidence="1" key="1">
    <citation type="submission" date="2018-04" db="EMBL/GenBank/DDBJ databases">
        <title>Genomes of the Obligate Erwinia dacicola and Facultative Enterobacter sp. OLF Endosymbionts of the Olive Fruit fly, Bactrocera oleae.</title>
        <authorList>
            <person name="Estes A.M."/>
            <person name="Hearn D.J."/>
            <person name="Agarwal S."/>
            <person name="Pierson E.A."/>
            <person name="Dunning-Hotopp J.C."/>
        </authorList>
    </citation>
    <scope>NUCLEOTIDE SEQUENCE [LARGE SCALE GENOMIC DNA]</scope>
    <source>
        <strain evidence="1">Oroville</strain>
    </source>
</reference>
<organism evidence="1 2">
    <name type="scientific">Candidatus Erwinia dacicola</name>
    <dbReference type="NCBI Taxonomy" id="252393"/>
    <lineage>
        <taxon>Bacteria</taxon>
        <taxon>Pseudomonadati</taxon>
        <taxon>Pseudomonadota</taxon>
        <taxon>Gammaproteobacteria</taxon>
        <taxon>Enterobacterales</taxon>
        <taxon>Erwiniaceae</taxon>
        <taxon>Erwinia</taxon>
    </lineage>
</organism>
<name>A0A328TQZ2_9GAMM</name>
<protein>
    <submittedName>
        <fullName evidence="1">Uncharacterized protein</fullName>
    </submittedName>
</protein>